<evidence type="ECO:0000256" key="4">
    <source>
        <dbReference type="ARBA" id="ARBA00022989"/>
    </source>
</evidence>
<keyword evidence="4 8" id="KW-1133">Transmembrane helix</keyword>
<reference evidence="10" key="1">
    <citation type="journal article" date="2021" name="Sci. Adv.">
        <title>The American lobster genome reveals insights on longevity, neural, and immune adaptations.</title>
        <authorList>
            <person name="Polinski J.M."/>
            <person name="Zimin A.V."/>
            <person name="Clark K.F."/>
            <person name="Kohn A.B."/>
            <person name="Sadowski N."/>
            <person name="Timp W."/>
            <person name="Ptitsyn A."/>
            <person name="Khanna P."/>
            <person name="Romanova D.Y."/>
            <person name="Williams P."/>
            <person name="Greenwood S.J."/>
            <person name="Moroz L.L."/>
            <person name="Walt D.R."/>
            <person name="Bodnar A.G."/>
        </authorList>
    </citation>
    <scope>NUCLEOTIDE SEQUENCE</scope>
    <source>
        <strain evidence="10">GMGI-L3</strain>
    </source>
</reference>
<evidence type="ECO:0000256" key="1">
    <source>
        <dbReference type="ARBA" id="ARBA00004473"/>
    </source>
</evidence>
<feature type="compositionally biased region" description="Low complexity" evidence="7">
    <location>
        <begin position="485"/>
        <end position="499"/>
    </location>
</feature>
<dbReference type="EMBL" id="JAHLQT010012015">
    <property type="protein sequence ID" value="KAG7171582.1"/>
    <property type="molecule type" value="Genomic_DNA"/>
</dbReference>
<gene>
    <name evidence="10" type="primary">Tmem201-L</name>
    <name evidence="10" type="ORF">Hamer_G014718</name>
</gene>
<dbReference type="InterPro" id="IPR040041">
    <property type="entry name" value="TMEM201"/>
</dbReference>
<evidence type="ECO:0000313" key="10">
    <source>
        <dbReference type="EMBL" id="KAG7171582.1"/>
    </source>
</evidence>
<dbReference type="InterPro" id="IPR018617">
    <property type="entry name" value="Ima1_N"/>
</dbReference>
<keyword evidence="6" id="KW-0539">Nucleus</keyword>
<feature type="transmembrane region" description="Helical" evidence="8">
    <location>
        <begin position="222"/>
        <end position="243"/>
    </location>
</feature>
<feature type="transmembrane region" description="Helical" evidence="8">
    <location>
        <begin position="646"/>
        <end position="669"/>
    </location>
</feature>
<evidence type="ECO:0000256" key="8">
    <source>
        <dbReference type="SAM" id="Phobius"/>
    </source>
</evidence>
<feature type="compositionally biased region" description="Polar residues" evidence="7">
    <location>
        <begin position="591"/>
        <end position="602"/>
    </location>
</feature>
<evidence type="ECO:0000256" key="3">
    <source>
        <dbReference type="ARBA" id="ARBA00022692"/>
    </source>
</evidence>
<dbReference type="GO" id="GO:0005521">
    <property type="term" value="F:lamin binding"/>
    <property type="evidence" value="ECO:0007669"/>
    <property type="project" value="TreeGrafter"/>
</dbReference>
<evidence type="ECO:0000256" key="2">
    <source>
        <dbReference type="ARBA" id="ARBA00007600"/>
    </source>
</evidence>
<evidence type="ECO:0000313" key="11">
    <source>
        <dbReference type="Proteomes" id="UP000747542"/>
    </source>
</evidence>
<feature type="region of interest" description="Disordered" evidence="7">
    <location>
        <begin position="591"/>
        <end position="619"/>
    </location>
</feature>
<feature type="transmembrane region" description="Helical" evidence="8">
    <location>
        <begin position="179"/>
        <end position="202"/>
    </location>
</feature>
<evidence type="ECO:0000259" key="9">
    <source>
        <dbReference type="Pfam" id="PF09779"/>
    </source>
</evidence>
<dbReference type="Pfam" id="PF09779">
    <property type="entry name" value="Ima1_N"/>
    <property type="match status" value="1"/>
</dbReference>
<comment type="caution">
    <text evidence="10">The sequence shown here is derived from an EMBL/GenBank/DDBJ whole genome shotgun (WGS) entry which is preliminary data.</text>
</comment>
<feature type="transmembrane region" description="Helical" evidence="8">
    <location>
        <begin position="6"/>
        <end position="24"/>
    </location>
</feature>
<protein>
    <submittedName>
        <fullName evidence="10">Transmembrane protein 201-like</fullName>
    </submittedName>
</protein>
<evidence type="ECO:0000256" key="6">
    <source>
        <dbReference type="ARBA" id="ARBA00023242"/>
    </source>
</evidence>
<dbReference type="GO" id="GO:0051015">
    <property type="term" value="F:actin filament binding"/>
    <property type="evidence" value="ECO:0007669"/>
    <property type="project" value="TreeGrafter"/>
</dbReference>
<comment type="subcellular location">
    <subcellularLocation>
        <location evidence="1">Nucleus inner membrane</location>
        <topology evidence="1">Multi-pass membrane protein</topology>
    </subcellularLocation>
</comment>
<keyword evidence="11" id="KW-1185">Reference proteome</keyword>
<comment type="similarity">
    <text evidence="2">Belongs to the TMEM201 family.</text>
</comment>
<feature type="domain" description="Ima1 N-terminal" evidence="9">
    <location>
        <begin position="36"/>
        <end position="134"/>
    </location>
</feature>
<dbReference type="GO" id="GO:0030473">
    <property type="term" value="P:nuclear migration along microtubule"/>
    <property type="evidence" value="ECO:0007669"/>
    <property type="project" value="TreeGrafter"/>
</dbReference>
<dbReference type="GO" id="GO:0005637">
    <property type="term" value="C:nuclear inner membrane"/>
    <property type="evidence" value="ECO:0007669"/>
    <property type="project" value="UniProtKB-SubCell"/>
</dbReference>
<sequence>MEFDMVLPAIAGASGVFAGSAVLYSKLRQRFPVKANCWFCNKDTKDGDYNRDIPAQYCESLNLPLTKHKEKKQKNLPTLALGNGLCQTCNLNQTLKVRALADYTPIHPDNYDKEIEEYRKRLERTYALCRQCEATLHQTLGKQDSWLKPKLISWRLHLTSENKAKFFTNAVSEYQRIPFYLHLLHMTGLLVSVALFLCNMHHLQQDSGIHLVSLNFGVELELYLATIYKFSSPMIVTGLSMLLMNIFSSGKETLLVSDAVASFIWVGLLALCSSKQLLPAKDYNSLQVLISGACVFFTLWTSLVPRNFKNTRMNMKARLNKSMVSETSSGNIDDSRCTLNGSVCDDINSLTPPFSPHRNESTISPVRLSANENHTVADTLDTTLSGLKISTPLKSNSMNRPNTPFSPKLLFSGKPGYNPKHNDTYCSQRSIGSPPRISTKNITQSSWVAGGYWGHPVSPSREFSQHVVPHLGPAQPGQPSMYPLSRSSSQSSGFVSQSSGLPPYTAAHGPCSLPTSCHGSHYGELDRGSVLSEPAYKAWGYSPSLYPSDSASQYNYSRCQGRAKSDAQSLYSCASVLSDCSLQRTPPSPTASSSYLYQTPHGNLSENSSNTNSSRNTTKVQTADTTVMEFKNNNPKQYMALYRNPWIAFFLGMSIAANGFLVAIIYLHADIKSFLTS</sequence>
<organism evidence="10 11">
    <name type="scientific">Homarus americanus</name>
    <name type="common">American lobster</name>
    <dbReference type="NCBI Taxonomy" id="6706"/>
    <lineage>
        <taxon>Eukaryota</taxon>
        <taxon>Metazoa</taxon>
        <taxon>Ecdysozoa</taxon>
        <taxon>Arthropoda</taxon>
        <taxon>Crustacea</taxon>
        <taxon>Multicrustacea</taxon>
        <taxon>Malacostraca</taxon>
        <taxon>Eumalacostraca</taxon>
        <taxon>Eucarida</taxon>
        <taxon>Decapoda</taxon>
        <taxon>Pleocyemata</taxon>
        <taxon>Astacidea</taxon>
        <taxon>Nephropoidea</taxon>
        <taxon>Nephropidae</taxon>
        <taxon>Homarus</taxon>
    </lineage>
</organism>
<dbReference type="AlphaFoldDB" id="A0A8J5N1R1"/>
<name>A0A8J5N1R1_HOMAM</name>
<keyword evidence="5 8" id="KW-0472">Membrane</keyword>
<evidence type="ECO:0000256" key="5">
    <source>
        <dbReference type="ARBA" id="ARBA00023136"/>
    </source>
</evidence>
<feature type="transmembrane region" description="Helical" evidence="8">
    <location>
        <begin position="288"/>
        <end position="308"/>
    </location>
</feature>
<evidence type="ECO:0000256" key="7">
    <source>
        <dbReference type="SAM" id="MobiDB-lite"/>
    </source>
</evidence>
<dbReference type="PANTHER" id="PTHR28646:SF1">
    <property type="entry name" value="TRANSMEMBRANE PROTEIN 201"/>
    <property type="match status" value="1"/>
</dbReference>
<proteinExistence type="inferred from homology"/>
<feature type="region of interest" description="Disordered" evidence="7">
    <location>
        <begin position="473"/>
        <end position="499"/>
    </location>
</feature>
<feature type="compositionally biased region" description="Low complexity" evidence="7">
    <location>
        <begin position="603"/>
        <end position="618"/>
    </location>
</feature>
<keyword evidence="3 8" id="KW-0812">Transmembrane</keyword>
<feature type="transmembrane region" description="Helical" evidence="8">
    <location>
        <begin position="255"/>
        <end position="276"/>
    </location>
</feature>
<dbReference type="PANTHER" id="PTHR28646">
    <property type="entry name" value="TRANSMEMBRANE PROTEIN 201"/>
    <property type="match status" value="1"/>
</dbReference>
<accession>A0A8J5N1R1</accession>
<dbReference type="Proteomes" id="UP000747542">
    <property type="component" value="Unassembled WGS sequence"/>
</dbReference>